<gene>
    <name evidence="12" type="ORF">AJ80_06178</name>
</gene>
<feature type="transmembrane region" description="Helical" evidence="10">
    <location>
        <begin position="184"/>
        <end position="205"/>
    </location>
</feature>
<evidence type="ECO:0000256" key="8">
    <source>
        <dbReference type="ARBA" id="ARBA00044793"/>
    </source>
</evidence>
<dbReference type="PANTHER" id="PTHR13117">
    <property type="entry name" value="ENDOPLASMIC RETICULUM MULTISPAN TRANSMEMBRANE PROTEIN-RELATED"/>
    <property type="match status" value="1"/>
</dbReference>
<feature type="transmembrane region" description="Helical" evidence="10">
    <location>
        <begin position="457"/>
        <end position="480"/>
    </location>
</feature>
<feature type="transmembrane region" description="Helical" evidence="10">
    <location>
        <begin position="301"/>
        <end position="318"/>
    </location>
</feature>
<dbReference type="GO" id="GO:0005789">
    <property type="term" value="C:endoplasmic reticulum membrane"/>
    <property type="evidence" value="ECO:0007669"/>
    <property type="project" value="UniProtKB-SubCell"/>
</dbReference>
<evidence type="ECO:0000256" key="7">
    <source>
        <dbReference type="ARBA" id="ARBA00023136"/>
    </source>
</evidence>
<evidence type="ECO:0000256" key="10">
    <source>
        <dbReference type="RuleBase" id="RU365067"/>
    </source>
</evidence>
<feature type="transmembrane region" description="Helical" evidence="10">
    <location>
        <begin position="7"/>
        <end position="26"/>
    </location>
</feature>
<dbReference type="EMBL" id="PDNA01000100">
    <property type="protein sequence ID" value="PGH13790.1"/>
    <property type="molecule type" value="Genomic_DNA"/>
</dbReference>
<evidence type="ECO:0000256" key="3">
    <source>
        <dbReference type="ARBA" id="ARBA00010288"/>
    </source>
</evidence>
<keyword evidence="13" id="KW-1185">Reference proteome</keyword>
<feature type="transmembrane region" description="Helical" evidence="10">
    <location>
        <begin position="359"/>
        <end position="379"/>
    </location>
</feature>
<evidence type="ECO:0000256" key="1">
    <source>
        <dbReference type="ARBA" id="ARBA00004477"/>
    </source>
</evidence>
<keyword evidence="6 10" id="KW-1133">Transmembrane helix</keyword>
<keyword evidence="5 10" id="KW-0256">Endoplasmic reticulum</keyword>
<evidence type="ECO:0000256" key="5">
    <source>
        <dbReference type="ARBA" id="ARBA00022824"/>
    </source>
</evidence>
<comment type="function">
    <text evidence="9 10">Intramembrane glycolipid transporter that operates in the biosynthetic pathway of dolichol-linked oligosaccharides, the glycan precursors employed in protein asparagine (N)-glycosylation. The sequential addition of sugars to dolichol pyrophosphate produces dolichol-linked oligosaccharides containing fourteen sugars, including two GlcNAcs, nine mannoses and three glucoses. Once assembled, the oligosaccharide is transferred from the lipid to nascent proteins by oligosaccharyltransferases. The assembly of dolichol-linked oligosaccharides begins on the cytosolic side of the endoplasmic reticulum membrane and finishes in its lumen. RFT1 could mediate the translocation of the cytosolically oriented intermediate DolPP-GlcNAc2Man5, produced by ALG11, into the ER lumen where dolichol-linked oligosaccharides assembly continues. However, the intramembrane lipid transporter activity could not be confirmed in vitro.</text>
</comment>
<dbReference type="STRING" id="1447883.A0A2B7XXN5"/>
<comment type="pathway">
    <text evidence="2">Protein modification; protein glycosylation.</text>
</comment>
<comment type="caution">
    <text evidence="12">The sequence shown here is derived from an EMBL/GenBank/DDBJ whole genome shotgun (WGS) entry which is preliminary data.</text>
</comment>
<comment type="subcellular location">
    <subcellularLocation>
        <location evidence="1 10">Endoplasmic reticulum membrane</location>
        <topology evidence="1 10">Multi-pass membrane protein</topology>
    </subcellularLocation>
</comment>
<comment type="similarity">
    <text evidence="3 10">Belongs to the RFT1 family.</text>
</comment>
<feature type="transmembrane region" description="Helical" evidence="10">
    <location>
        <begin position="111"/>
        <end position="134"/>
    </location>
</feature>
<sequence>MDDDAKALPAGLPVAGAAYLILVQIASKGATFIANQLLLRSLSPSTLGIASQMELYVISTLYFARESIRVALQRDPVDAATSTSESTLGPESTSPSSGSTRSRTIKEHAQAAVNISYLAALIGIPLTHFLGLLFARPGQGAPSRVPMFDTSLRIMQIACILELFSEPCFAIVQQKMQYKLRAAVETAAIITKSALTCGTAIWAMANSRDLGALPFAIGQLGYAAVLLCGYGVCVRPISRMEGFALLPLAVTQRTGRYLFSLFSLPLLSLTANIYAQTVIKHFLTQGDILTLATFSSLEDQGAYALASNYGSLVARLFFQPIEESSRAMIAKLLATAGAANPDPRNVALAKSHLCDIIRIYGFASVLICAIGPPTVPFLLKILFGSQWSFPEMSGLLASYCYYVPFLAFNGITEAFVSATASHAKLRQQSAWMAACSVGFFAAAYCLLKVWGWGAAGIVWANVMSMALRIVWSSLYIKNYFRRHSNSLKITEVLPNSGTLLLGLITWALLRQAKPQPESVYLDLFKLLVPGAILVMST</sequence>
<dbReference type="GO" id="GO:0034203">
    <property type="term" value="P:glycolipid translocation"/>
    <property type="evidence" value="ECO:0007669"/>
    <property type="project" value="TreeGrafter"/>
</dbReference>
<dbReference type="Proteomes" id="UP000224634">
    <property type="component" value="Unassembled WGS sequence"/>
</dbReference>
<evidence type="ECO:0000256" key="11">
    <source>
        <dbReference type="SAM" id="MobiDB-lite"/>
    </source>
</evidence>
<dbReference type="Pfam" id="PF04506">
    <property type="entry name" value="Rft-1"/>
    <property type="match status" value="1"/>
</dbReference>
<evidence type="ECO:0000256" key="4">
    <source>
        <dbReference type="ARBA" id="ARBA00022692"/>
    </source>
</evidence>
<feature type="transmembrane region" description="Helical" evidence="10">
    <location>
        <begin position="430"/>
        <end position="451"/>
    </location>
</feature>
<evidence type="ECO:0000256" key="6">
    <source>
        <dbReference type="ARBA" id="ARBA00022989"/>
    </source>
</evidence>
<evidence type="ECO:0000313" key="13">
    <source>
        <dbReference type="Proteomes" id="UP000224634"/>
    </source>
</evidence>
<dbReference type="PANTHER" id="PTHR13117:SF5">
    <property type="entry name" value="PROTEIN RFT1 HOMOLOG"/>
    <property type="match status" value="1"/>
</dbReference>
<dbReference type="InterPro" id="IPR007594">
    <property type="entry name" value="RFT1"/>
</dbReference>
<accession>A0A2B7XXN5</accession>
<proteinExistence type="inferred from homology"/>
<keyword evidence="4 10" id="KW-0812">Transmembrane</keyword>
<feature type="region of interest" description="Disordered" evidence="11">
    <location>
        <begin position="81"/>
        <end position="103"/>
    </location>
</feature>
<reference evidence="12 13" key="1">
    <citation type="submission" date="2017-10" db="EMBL/GenBank/DDBJ databases">
        <title>Comparative genomics in systemic dimorphic fungi from Ajellomycetaceae.</title>
        <authorList>
            <person name="Munoz J.F."/>
            <person name="Mcewen J.G."/>
            <person name="Clay O.K."/>
            <person name="Cuomo C.A."/>
        </authorList>
    </citation>
    <scope>NUCLEOTIDE SEQUENCE [LARGE SCALE GENOMIC DNA]</scope>
    <source>
        <strain evidence="12 13">UAMH7299</strain>
    </source>
</reference>
<feature type="transmembrane region" description="Helical" evidence="10">
    <location>
        <begin position="154"/>
        <end position="172"/>
    </location>
</feature>
<protein>
    <recommendedName>
        <fullName evidence="8 10">Man(5)GlcNAc(2)-PP-dolichol translocation protein RFT1</fullName>
    </recommendedName>
</protein>
<name>A0A2B7XXN5_POLH7</name>
<organism evidence="12 13">
    <name type="scientific">Polytolypa hystricis (strain UAMH7299)</name>
    <dbReference type="NCBI Taxonomy" id="1447883"/>
    <lineage>
        <taxon>Eukaryota</taxon>
        <taxon>Fungi</taxon>
        <taxon>Dikarya</taxon>
        <taxon>Ascomycota</taxon>
        <taxon>Pezizomycotina</taxon>
        <taxon>Eurotiomycetes</taxon>
        <taxon>Eurotiomycetidae</taxon>
        <taxon>Onygenales</taxon>
        <taxon>Onygenales incertae sedis</taxon>
        <taxon>Polytolypa</taxon>
    </lineage>
</organism>
<feature type="transmembrane region" description="Helical" evidence="10">
    <location>
        <begin position="255"/>
        <end position="275"/>
    </location>
</feature>
<dbReference type="OrthoDB" id="9979195at2759"/>
<feature type="compositionally biased region" description="Low complexity" evidence="11">
    <location>
        <begin position="81"/>
        <end position="102"/>
    </location>
</feature>
<evidence type="ECO:0000256" key="2">
    <source>
        <dbReference type="ARBA" id="ARBA00004922"/>
    </source>
</evidence>
<feature type="transmembrane region" description="Helical" evidence="10">
    <location>
        <begin position="211"/>
        <end position="234"/>
    </location>
</feature>
<evidence type="ECO:0000256" key="9">
    <source>
        <dbReference type="ARBA" id="ARBA00045912"/>
    </source>
</evidence>
<keyword evidence="10" id="KW-0813">Transport</keyword>
<keyword evidence="7 10" id="KW-0472">Membrane</keyword>
<evidence type="ECO:0000313" key="12">
    <source>
        <dbReference type="EMBL" id="PGH13790.1"/>
    </source>
</evidence>
<feature type="transmembrane region" description="Helical" evidence="10">
    <location>
        <begin position="399"/>
        <end position="418"/>
    </location>
</feature>
<dbReference type="GO" id="GO:0006488">
    <property type="term" value="P:dolichol-linked oligosaccharide biosynthetic process"/>
    <property type="evidence" value="ECO:0007669"/>
    <property type="project" value="InterPro"/>
</dbReference>
<dbReference type="AlphaFoldDB" id="A0A2B7XXN5"/>